<gene>
    <name evidence="2" type="ORF">GCM10011519_03130</name>
</gene>
<protein>
    <submittedName>
        <fullName evidence="2">Alpha/beta hydrolase</fullName>
    </submittedName>
</protein>
<proteinExistence type="predicted"/>
<dbReference type="AlphaFoldDB" id="A0A917F1C8"/>
<dbReference type="GO" id="GO:0016787">
    <property type="term" value="F:hydrolase activity"/>
    <property type="evidence" value="ECO:0007669"/>
    <property type="project" value="UniProtKB-KW"/>
</dbReference>
<dbReference type="PANTHER" id="PTHR43433">
    <property type="entry name" value="HYDROLASE, ALPHA/BETA FOLD FAMILY PROTEIN"/>
    <property type="match status" value="1"/>
</dbReference>
<dbReference type="EMBL" id="BMKQ01000001">
    <property type="protein sequence ID" value="GGF33023.1"/>
    <property type="molecule type" value="Genomic_DNA"/>
</dbReference>
<accession>A0A917F1C8</accession>
<reference evidence="2" key="1">
    <citation type="journal article" date="2014" name="Int. J. Syst. Evol. Microbiol.">
        <title>Complete genome sequence of Corynebacterium casei LMG S-19264T (=DSM 44701T), isolated from a smear-ripened cheese.</title>
        <authorList>
            <consortium name="US DOE Joint Genome Institute (JGI-PGF)"/>
            <person name="Walter F."/>
            <person name="Albersmeier A."/>
            <person name="Kalinowski J."/>
            <person name="Ruckert C."/>
        </authorList>
    </citation>
    <scope>NUCLEOTIDE SEQUENCE</scope>
    <source>
        <strain evidence="2">CGMCC 1.16067</strain>
    </source>
</reference>
<dbReference type="Gene3D" id="3.40.50.1820">
    <property type="entry name" value="alpha/beta hydrolase"/>
    <property type="match status" value="1"/>
</dbReference>
<dbReference type="SUPFAM" id="SSF53474">
    <property type="entry name" value="alpha/beta-Hydrolases"/>
    <property type="match status" value="1"/>
</dbReference>
<keyword evidence="3" id="KW-1185">Reference proteome</keyword>
<evidence type="ECO:0000313" key="2">
    <source>
        <dbReference type="EMBL" id="GGF33023.1"/>
    </source>
</evidence>
<reference evidence="2" key="2">
    <citation type="submission" date="2020-09" db="EMBL/GenBank/DDBJ databases">
        <authorList>
            <person name="Sun Q."/>
            <person name="Zhou Y."/>
        </authorList>
    </citation>
    <scope>NUCLEOTIDE SEQUENCE</scope>
    <source>
        <strain evidence="2">CGMCC 1.16067</strain>
    </source>
</reference>
<comment type="caution">
    <text evidence="2">The sequence shown here is derived from an EMBL/GenBank/DDBJ whole genome shotgun (WGS) entry which is preliminary data.</text>
</comment>
<feature type="domain" description="AB hydrolase-1" evidence="1">
    <location>
        <begin position="24"/>
        <end position="274"/>
    </location>
</feature>
<name>A0A917F1C8_9ACTN</name>
<evidence type="ECO:0000259" key="1">
    <source>
        <dbReference type="Pfam" id="PF00561"/>
    </source>
</evidence>
<keyword evidence="2" id="KW-0378">Hydrolase</keyword>
<dbReference type="InterPro" id="IPR029058">
    <property type="entry name" value="AB_hydrolase_fold"/>
</dbReference>
<dbReference type="Pfam" id="PF00561">
    <property type="entry name" value="Abhydrolase_1"/>
    <property type="match status" value="1"/>
</dbReference>
<dbReference type="PANTHER" id="PTHR43433:SF5">
    <property type="entry name" value="AB HYDROLASE-1 DOMAIN-CONTAINING PROTEIN"/>
    <property type="match status" value="1"/>
</dbReference>
<dbReference type="Proteomes" id="UP000649179">
    <property type="component" value="Unassembled WGS sequence"/>
</dbReference>
<sequence length="291" mass="30037">MHVTLIDLPDGRALDIDDRGGDGPVLLFQHGTPGSVRGLGRIAGGAARHGLRAVGWSRPGYGSSSRQAGRTVASVADDAAAVLDHLGVDRCVVAGWSGGGPHALAVGALLPDRVAGVTTIAGVGAYTADDLDFLAGMGEDNVEEFGAALAGETTLRPWLEGQRSGLSDVDPDDLVSSLDSLLPDVDRALLTGEYAVDMLAAFAEGLRPGVDGWLDDDLAFTRDWGFDPAAMSVPVFVWQGSADLMVPFAHGEWLAAHVAGATPHLLQDEGHLSVGVGAMDQIMTELAATIA</sequence>
<dbReference type="InterPro" id="IPR000073">
    <property type="entry name" value="AB_hydrolase_1"/>
</dbReference>
<evidence type="ECO:0000313" key="3">
    <source>
        <dbReference type="Proteomes" id="UP000649179"/>
    </source>
</evidence>
<organism evidence="2 3">
    <name type="scientific">Marmoricola endophyticus</name>
    <dbReference type="NCBI Taxonomy" id="2040280"/>
    <lineage>
        <taxon>Bacteria</taxon>
        <taxon>Bacillati</taxon>
        <taxon>Actinomycetota</taxon>
        <taxon>Actinomycetes</taxon>
        <taxon>Propionibacteriales</taxon>
        <taxon>Nocardioidaceae</taxon>
        <taxon>Marmoricola</taxon>
    </lineage>
</organism>
<dbReference type="InterPro" id="IPR050471">
    <property type="entry name" value="AB_hydrolase"/>
</dbReference>